<evidence type="ECO:0008006" key="3">
    <source>
        <dbReference type="Google" id="ProtNLM"/>
    </source>
</evidence>
<dbReference type="AlphaFoldDB" id="A0A225N1G7"/>
<dbReference type="RefSeq" id="WP_088601841.1">
    <property type="nucleotide sequence ID" value="NZ_NJIH01000002.1"/>
</dbReference>
<dbReference type="EMBL" id="NJIH01000002">
    <property type="protein sequence ID" value="OWT65691.1"/>
    <property type="molecule type" value="Genomic_DNA"/>
</dbReference>
<keyword evidence="2" id="KW-1185">Reference proteome</keyword>
<sequence>MQIVLPGALPDPREARELTPHMLKTAPTLGRWLEHSRATVTQASPGVSGCTPYERWQLASRGFVPRREQNFCAGLGPLWGAGQTAAGAPGVPVWLAELVHVSPSREGARLLAARQLDITPDESVALFAAAHSAFEGSGFQASQLATEHWRITIESDFSPVCASPRLVSLSSVNEWWPQDAAARPWRKLVNELQMTWFEHPVNLARQERGLPPVNSLWLFGGARPEQFPAMQEKEAAQVHEALLEPMLAHDWGAWLQALGELETRVLRPLANIKPALVLIGSDKYVELKSRGRLAGLLPGGRISWRNWWSPRD</sequence>
<dbReference type="OrthoDB" id="5295974at2"/>
<gene>
    <name evidence="1" type="ORF">CEY11_02845</name>
</gene>
<protein>
    <recommendedName>
        <fullName evidence="3">Phosphoglycerate mutase</fullName>
    </recommendedName>
</protein>
<reference evidence="2" key="1">
    <citation type="submission" date="2017-06" db="EMBL/GenBank/DDBJ databases">
        <title>Herbaspirillum phytohormonus sp. nov., isolated from the root nodule of Robinia pseudoacacia in lead-zinc mine.</title>
        <authorList>
            <person name="Fan M."/>
            <person name="Lin Y."/>
        </authorList>
    </citation>
    <scope>NUCLEOTIDE SEQUENCE [LARGE SCALE GENOMIC DNA]</scope>
    <source>
        <strain evidence="2">SC-089</strain>
    </source>
</reference>
<proteinExistence type="predicted"/>
<dbReference type="Proteomes" id="UP000214603">
    <property type="component" value="Unassembled WGS sequence"/>
</dbReference>
<accession>A0A225N1G7</accession>
<comment type="caution">
    <text evidence="1">The sequence shown here is derived from an EMBL/GenBank/DDBJ whole genome shotgun (WGS) entry which is preliminary data.</text>
</comment>
<name>A0A225N1G7_9BURK</name>
<evidence type="ECO:0000313" key="1">
    <source>
        <dbReference type="EMBL" id="OWT65691.1"/>
    </source>
</evidence>
<evidence type="ECO:0000313" key="2">
    <source>
        <dbReference type="Proteomes" id="UP000214603"/>
    </source>
</evidence>
<organism evidence="1 2">
    <name type="scientific">Candidimonas nitroreducens</name>
    <dbReference type="NCBI Taxonomy" id="683354"/>
    <lineage>
        <taxon>Bacteria</taxon>
        <taxon>Pseudomonadati</taxon>
        <taxon>Pseudomonadota</taxon>
        <taxon>Betaproteobacteria</taxon>
        <taxon>Burkholderiales</taxon>
        <taxon>Alcaligenaceae</taxon>
        <taxon>Candidimonas</taxon>
    </lineage>
</organism>